<dbReference type="GO" id="GO:0003677">
    <property type="term" value="F:DNA binding"/>
    <property type="evidence" value="ECO:0007669"/>
    <property type="project" value="UniProtKB-KW"/>
</dbReference>
<dbReference type="EMBL" id="BDME01000002">
    <property type="protein sequence ID" value="GAX88012.1"/>
    <property type="molecule type" value="Genomic_DNA"/>
</dbReference>
<keyword evidence="4" id="KW-0175">Coiled coil</keyword>
<feature type="domain" description="Type I restriction modification DNA specificity" evidence="5">
    <location>
        <begin position="97"/>
        <end position="177"/>
    </location>
</feature>
<name>A0A292YAQ0_9BACT</name>
<dbReference type="InterPro" id="IPR044946">
    <property type="entry name" value="Restrct_endonuc_typeI_TRD_sf"/>
</dbReference>
<dbReference type="InterPro" id="IPR000055">
    <property type="entry name" value="Restrct_endonuc_typeI_TRD"/>
</dbReference>
<dbReference type="EC" id="2.1.1.72" evidence="6"/>
<evidence type="ECO:0000256" key="2">
    <source>
        <dbReference type="ARBA" id="ARBA00022747"/>
    </source>
</evidence>
<comment type="similarity">
    <text evidence="1">Belongs to the type-I restriction system S methylase family.</text>
</comment>
<keyword evidence="6" id="KW-0808">Transferase</keyword>
<comment type="caution">
    <text evidence="6">The sequence shown here is derived from an EMBL/GenBank/DDBJ whole genome shotgun (WGS) entry which is preliminary data.</text>
</comment>
<feature type="domain" description="Type I restriction modification DNA specificity" evidence="5">
    <location>
        <begin position="255"/>
        <end position="420"/>
    </location>
</feature>
<organism evidence="6 7">
    <name type="scientific">Lebetimonas natsushimae</name>
    <dbReference type="NCBI Taxonomy" id="1936991"/>
    <lineage>
        <taxon>Bacteria</taxon>
        <taxon>Pseudomonadati</taxon>
        <taxon>Campylobacterota</taxon>
        <taxon>Epsilonproteobacteria</taxon>
        <taxon>Nautiliales</taxon>
        <taxon>Nautiliaceae</taxon>
        <taxon>Lebetimonas</taxon>
    </lineage>
</organism>
<sequence>MILKKIRYKDLNNWSVKFLISTSISSKYFIDRLQNYIEEKKCKISPYNYPDKKFKILGVNNKVGLFDNEIKLGREINQDYKIVRFNYFAFNPYRINVGSIGLKTKENKYRYISPAYIVFRIKNKRKLLPEYLFLLFKTNIFLNVIRNNTKGSVRQILSYDILENLKIPIPDIDIQKKLIFKYFNIKERLKKLKEEYFVLLKEFEKALFISEKNKNKFLLNKIRYKDLDSWSVNILMENLIKSSYPLKPFKEVLSKADIKKINIEDDKKYKILGVKSFGRGVYINREVIGKNLKMKKYQLAKKNHLFWCKVDTKNGAFGIITEEFEGTIASSNMTFAKIDTNKINLFYLQLLFQLTIFNKYMDNKVTGTTNRKYIKFDELLNNTKIPLPDIKTQKKLVEKLEINLKEQRKLEKELKKTLEKFENEIFE</sequence>
<dbReference type="GO" id="GO:0009307">
    <property type="term" value="P:DNA restriction-modification system"/>
    <property type="evidence" value="ECO:0007669"/>
    <property type="project" value="UniProtKB-KW"/>
</dbReference>
<dbReference type="PANTHER" id="PTHR30408">
    <property type="entry name" value="TYPE-1 RESTRICTION ENZYME ECOKI SPECIFICITY PROTEIN"/>
    <property type="match status" value="1"/>
</dbReference>
<evidence type="ECO:0000256" key="4">
    <source>
        <dbReference type="SAM" id="Coils"/>
    </source>
</evidence>
<reference evidence="6 7" key="1">
    <citation type="journal article" date="2017" name="Syst. Appl. Microbiol.">
        <title>Lebetimonas natsushimae sp. nov., a novel strictly anaerobic, moderately thermophilic chemoautotroph isolated from a deep-sea hydrothermal vent polychaete nest in the Mid-Okinawa Trough.</title>
        <authorList>
            <person name="Nagata R."/>
            <person name="Takaki Y."/>
            <person name="Tame A."/>
            <person name="Nunoura T."/>
            <person name="Muto H."/>
            <person name="Mino S."/>
            <person name="Sawayama S."/>
            <person name="Takai K."/>
            <person name="Nakagawa S."/>
        </authorList>
    </citation>
    <scope>NUCLEOTIDE SEQUENCE [LARGE SCALE GENOMIC DNA]</scope>
    <source>
        <strain evidence="6 7">HS1857</strain>
    </source>
</reference>
<dbReference type="GO" id="GO:0009007">
    <property type="term" value="F:site-specific DNA-methyltransferase (adenine-specific) activity"/>
    <property type="evidence" value="ECO:0007669"/>
    <property type="project" value="UniProtKB-EC"/>
</dbReference>
<dbReference type="OrthoDB" id="5318908at2"/>
<keyword evidence="3" id="KW-0238">DNA-binding</keyword>
<evidence type="ECO:0000259" key="5">
    <source>
        <dbReference type="Pfam" id="PF01420"/>
    </source>
</evidence>
<dbReference type="GO" id="GO:0032259">
    <property type="term" value="P:methylation"/>
    <property type="evidence" value="ECO:0007669"/>
    <property type="project" value="UniProtKB-KW"/>
</dbReference>
<dbReference type="RefSeq" id="WP_096259639.1">
    <property type="nucleotide sequence ID" value="NZ_BDME01000002.1"/>
</dbReference>
<keyword evidence="2" id="KW-0680">Restriction system</keyword>
<keyword evidence="6" id="KW-0489">Methyltransferase</keyword>
<evidence type="ECO:0000313" key="6">
    <source>
        <dbReference type="EMBL" id="GAX88012.1"/>
    </source>
</evidence>
<dbReference type="SUPFAM" id="SSF116734">
    <property type="entry name" value="DNA methylase specificity domain"/>
    <property type="match status" value="2"/>
</dbReference>
<evidence type="ECO:0000313" key="7">
    <source>
        <dbReference type="Proteomes" id="UP000217944"/>
    </source>
</evidence>
<evidence type="ECO:0000256" key="3">
    <source>
        <dbReference type="ARBA" id="ARBA00023125"/>
    </source>
</evidence>
<dbReference type="AlphaFoldDB" id="A0A292YAQ0"/>
<dbReference type="Proteomes" id="UP000217944">
    <property type="component" value="Unassembled WGS sequence"/>
</dbReference>
<keyword evidence="7" id="KW-1185">Reference proteome</keyword>
<dbReference type="InterPro" id="IPR052021">
    <property type="entry name" value="Type-I_RS_S_subunit"/>
</dbReference>
<feature type="coiled-coil region" evidence="4">
    <location>
        <begin position="390"/>
        <end position="424"/>
    </location>
</feature>
<dbReference type="Pfam" id="PF01420">
    <property type="entry name" value="Methylase_S"/>
    <property type="match status" value="2"/>
</dbReference>
<dbReference type="Gene3D" id="3.90.220.20">
    <property type="entry name" value="DNA methylase specificity domains"/>
    <property type="match status" value="2"/>
</dbReference>
<accession>A0A292YAQ0</accession>
<proteinExistence type="inferred from homology"/>
<protein>
    <submittedName>
        <fullName evidence="6">Type I restriction enzyme M protein</fullName>
        <ecNumber evidence="6">2.1.1.72</ecNumber>
    </submittedName>
</protein>
<dbReference type="PANTHER" id="PTHR30408:SF12">
    <property type="entry name" value="TYPE I RESTRICTION ENZYME MJAVIII SPECIFICITY SUBUNIT"/>
    <property type="match status" value="1"/>
</dbReference>
<evidence type="ECO:0000256" key="1">
    <source>
        <dbReference type="ARBA" id="ARBA00010923"/>
    </source>
</evidence>
<gene>
    <name evidence="6" type="ORF">LNAT_P1309</name>
</gene>